<evidence type="ECO:0000256" key="1">
    <source>
        <dbReference type="SAM" id="SignalP"/>
    </source>
</evidence>
<dbReference type="CDD" id="cd00198">
    <property type="entry name" value="vWFA"/>
    <property type="match status" value="1"/>
</dbReference>
<dbReference type="SUPFAM" id="SSF53300">
    <property type="entry name" value="vWA-like"/>
    <property type="match status" value="1"/>
</dbReference>
<comment type="caution">
    <text evidence="3">The sequence shown here is derived from an EMBL/GenBank/DDBJ whole genome shotgun (WGS) entry which is preliminary data.</text>
</comment>
<feature type="signal peptide" evidence="1">
    <location>
        <begin position="1"/>
        <end position="38"/>
    </location>
</feature>
<dbReference type="Pfam" id="PF06707">
    <property type="entry name" value="DUF1194"/>
    <property type="match status" value="1"/>
</dbReference>
<dbReference type="STRING" id="371731.Rsw2DRAFT_2960"/>
<evidence type="ECO:0000313" key="4">
    <source>
        <dbReference type="Proteomes" id="UP000010121"/>
    </source>
</evidence>
<dbReference type="InterPro" id="IPR010607">
    <property type="entry name" value="DUF1194"/>
</dbReference>
<keyword evidence="4" id="KW-1185">Reference proteome</keyword>
<protein>
    <recommendedName>
        <fullName evidence="2">VWFA domain-containing protein</fullName>
    </recommendedName>
</protein>
<gene>
    <name evidence="3" type="ORF">Rsw2DRAFT_2960</name>
</gene>
<name>C8S4I2_9RHOB</name>
<accession>C8S4I2</accession>
<dbReference type="InterPro" id="IPR036465">
    <property type="entry name" value="vWFA_dom_sf"/>
</dbReference>
<dbReference type="eggNOG" id="COG2304">
    <property type="taxonomic scope" value="Bacteria"/>
</dbReference>
<dbReference type="AlphaFoldDB" id="C8S4I2"/>
<evidence type="ECO:0000313" key="3">
    <source>
        <dbReference type="EMBL" id="EEW24149.1"/>
    </source>
</evidence>
<reference evidence="3 4" key="1">
    <citation type="submission" date="2009-08" db="EMBL/GenBank/DDBJ databases">
        <title>The draft genome of Rhodobacter sp. SW2.</title>
        <authorList>
            <consortium name="US DOE Joint Genome Institute (JGI-PGF)"/>
            <person name="Lucas S."/>
            <person name="Copeland A."/>
            <person name="Lapidus A."/>
            <person name="Glavina del Rio T."/>
            <person name="Tice H."/>
            <person name="Bruce D."/>
            <person name="Goodwin L."/>
            <person name="Pitluck S."/>
            <person name="Larimer F."/>
            <person name="Land M.L."/>
            <person name="Hauser L."/>
            <person name="Emerson D."/>
        </authorList>
    </citation>
    <scope>NUCLEOTIDE SEQUENCE [LARGE SCALE GENOMIC DNA]</scope>
    <source>
        <strain evidence="3 4">SW2</strain>
    </source>
</reference>
<evidence type="ECO:0000259" key="2">
    <source>
        <dbReference type="PROSITE" id="PS50234"/>
    </source>
</evidence>
<dbReference type="InterPro" id="IPR002035">
    <property type="entry name" value="VWF_A"/>
</dbReference>
<keyword evidence="1" id="KW-0732">Signal</keyword>
<dbReference type="Gene3D" id="3.40.50.410">
    <property type="entry name" value="von Willebrand factor, type A domain"/>
    <property type="match status" value="1"/>
</dbReference>
<dbReference type="OrthoDB" id="9792179at2"/>
<dbReference type="PROSITE" id="PS50234">
    <property type="entry name" value="VWFA"/>
    <property type="match status" value="1"/>
</dbReference>
<sequence length="266" mass="28809">MNPRRTKDRKPRRIQGRRLRKLASRLVVISALALPALAAMIGTSHARDCADVDLVLAIDGSGSIDAAEFALQQQGYAAAFRRSDVQQALQVAGIVDVAVVLWGDSEIAVQILRWVRLTGPGSAEALAADLERINRKVQGNTGLGRALWQSLDLLAQPGQCGLRKIVNVSGDGYETISPRPRRHIPLSKARKRAEEMHVVVNALAIENEVADLAEWYHDRLLVGAGAFVLPVEGFDSFGEAIAKKLIREVQPPDVALLPVGTAEPKS</sequence>
<dbReference type="EMBL" id="ACYY01000025">
    <property type="protein sequence ID" value="EEW24149.1"/>
    <property type="molecule type" value="Genomic_DNA"/>
</dbReference>
<dbReference type="RefSeq" id="WP_008032349.1">
    <property type="nucleotide sequence ID" value="NZ_ACYY01000025.1"/>
</dbReference>
<proteinExistence type="predicted"/>
<feature type="domain" description="VWFA" evidence="2">
    <location>
        <begin position="53"/>
        <end position="249"/>
    </location>
</feature>
<organism evidence="3 4">
    <name type="scientific">Rhodobacter ferrooxidans</name>
    <dbReference type="NCBI Taxonomy" id="371731"/>
    <lineage>
        <taxon>Bacteria</taxon>
        <taxon>Pseudomonadati</taxon>
        <taxon>Pseudomonadota</taxon>
        <taxon>Alphaproteobacteria</taxon>
        <taxon>Rhodobacterales</taxon>
        <taxon>Rhodobacter group</taxon>
        <taxon>Rhodobacter</taxon>
    </lineage>
</organism>
<feature type="chain" id="PRO_5002989814" description="VWFA domain-containing protein" evidence="1">
    <location>
        <begin position="39"/>
        <end position="266"/>
    </location>
</feature>
<dbReference type="Proteomes" id="UP000010121">
    <property type="component" value="Unassembled WGS sequence"/>
</dbReference>